<organism evidence="2 3">
    <name type="scientific">Panagrolaimus superbus</name>
    <dbReference type="NCBI Taxonomy" id="310955"/>
    <lineage>
        <taxon>Eukaryota</taxon>
        <taxon>Metazoa</taxon>
        <taxon>Ecdysozoa</taxon>
        <taxon>Nematoda</taxon>
        <taxon>Chromadorea</taxon>
        <taxon>Rhabditida</taxon>
        <taxon>Tylenchina</taxon>
        <taxon>Panagrolaimomorpha</taxon>
        <taxon>Panagrolaimoidea</taxon>
        <taxon>Panagrolaimidae</taxon>
        <taxon>Panagrolaimus</taxon>
    </lineage>
</organism>
<accession>A0A914Y4N7</accession>
<keyword evidence="2" id="KW-1185">Reference proteome</keyword>
<sequence length="151" mass="15068">MFKLTFIILVSACCYAMAQNALFKIPLGNSVLLGQARYGYTPLSYARNLYGVNSLGLNPLGGAVVSPYSNLGGLTSNGAVVAPGTVVAPGAVVAPGTIVGSSLTGTVPVTNGLTGLTGLTGYSPYTAYNSLYSGYGGYGGGMNIPTTGVVG</sequence>
<dbReference type="WBParaSite" id="PSU_v2.g15160.t1">
    <property type="protein sequence ID" value="PSU_v2.g15160.t1"/>
    <property type="gene ID" value="PSU_v2.g15160"/>
</dbReference>
<dbReference type="AlphaFoldDB" id="A0A914Y4N7"/>
<keyword evidence="1" id="KW-0732">Signal</keyword>
<evidence type="ECO:0000313" key="2">
    <source>
        <dbReference type="Proteomes" id="UP000887577"/>
    </source>
</evidence>
<evidence type="ECO:0000256" key="1">
    <source>
        <dbReference type="SAM" id="SignalP"/>
    </source>
</evidence>
<evidence type="ECO:0000313" key="3">
    <source>
        <dbReference type="WBParaSite" id="PSU_v2.g15160.t1"/>
    </source>
</evidence>
<dbReference type="Proteomes" id="UP000887577">
    <property type="component" value="Unplaced"/>
</dbReference>
<feature type="signal peptide" evidence="1">
    <location>
        <begin position="1"/>
        <end position="18"/>
    </location>
</feature>
<feature type="chain" id="PRO_5037701293" evidence="1">
    <location>
        <begin position="19"/>
        <end position="151"/>
    </location>
</feature>
<protein>
    <submittedName>
        <fullName evidence="3">Uncharacterized protein</fullName>
    </submittedName>
</protein>
<proteinExistence type="predicted"/>
<reference evidence="3" key="1">
    <citation type="submission" date="2022-11" db="UniProtKB">
        <authorList>
            <consortium name="WormBaseParasite"/>
        </authorList>
    </citation>
    <scope>IDENTIFICATION</scope>
</reference>
<name>A0A914Y4N7_9BILA</name>